<organism evidence="1 2">
    <name type="scientific">Protopolystoma xenopodis</name>
    <dbReference type="NCBI Taxonomy" id="117903"/>
    <lineage>
        <taxon>Eukaryota</taxon>
        <taxon>Metazoa</taxon>
        <taxon>Spiralia</taxon>
        <taxon>Lophotrochozoa</taxon>
        <taxon>Platyhelminthes</taxon>
        <taxon>Monogenea</taxon>
        <taxon>Polyopisthocotylea</taxon>
        <taxon>Polystomatidea</taxon>
        <taxon>Polystomatidae</taxon>
        <taxon>Protopolystoma</taxon>
    </lineage>
</organism>
<evidence type="ECO:0000313" key="2">
    <source>
        <dbReference type="Proteomes" id="UP000784294"/>
    </source>
</evidence>
<sequence length="90" mass="9398">MRTCPFLTITTKVQSPLGVLVGPGRSRSCSSDVMDVRLIGTSAERTALSVFSSSSSSAAAATDGFNSYKYIVEPVVPGCPHMPNTNGTPM</sequence>
<name>A0A3S5CFF6_9PLAT</name>
<keyword evidence="2" id="KW-1185">Reference proteome</keyword>
<dbReference type="EMBL" id="CAAALY010029698">
    <property type="protein sequence ID" value="VEL16744.1"/>
    <property type="molecule type" value="Genomic_DNA"/>
</dbReference>
<comment type="caution">
    <text evidence="1">The sequence shown here is derived from an EMBL/GenBank/DDBJ whole genome shotgun (WGS) entry which is preliminary data.</text>
</comment>
<evidence type="ECO:0000313" key="1">
    <source>
        <dbReference type="EMBL" id="VEL16744.1"/>
    </source>
</evidence>
<reference evidence="1" key="1">
    <citation type="submission" date="2018-11" db="EMBL/GenBank/DDBJ databases">
        <authorList>
            <consortium name="Pathogen Informatics"/>
        </authorList>
    </citation>
    <scope>NUCLEOTIDE SEQUENCE</scope>
</reference>
<proteinExistence type="predicted"/>
<protein>
    <submittedName>
        <fullName evidence="1">Uncharacterized protein</fullName>
    </submittedName>
</protein>
<dbReference type="Proteomes" id="UP000784294">
    <property type="component" value="Unassembled WGS sequence"/>
</dbReference>
<gene>
    <name evidence="1" type="ORF">PXEA_LOCUS10184</name>
</gene>
<dbReference type="AlphaFoldDB" id="A0A3S5CFF6"/>
<accession>A0A3S5CFF6</accession>